<dbReference type="EMBL" id="QGNW01000010">
    <property type="protein sequence ID" value="RVX18766.1"/>
    <property type="molecule type" value="Genomic_DNA"/>
</dbReference>
<accession>A0A438KC25</accession>
<dbReference type="Gene3D" id="3.80.10.10">
    <property type="entry name" value="Ribonuclease Inhibitor"/>
    <property type="match status" value="1"/>
</dbReference>
<dbReference type="InterPro" id="IPR032675">
    <property type="entry name" value="LRR_dom_sf"/>
</dbReference>
<evidence type="ECO:0000256" key="1">
    <source>
        <dbReference type="ARBA" id="ARBA00022821"/>
    </source>
</evidence>
<dbReference type="PANTHER" id="PTHR33463:SF198">
    <property type="entry name" value="RPP4C3"/>
    <property type="match status" value="1"/>
</dbReference>
<comment type="caution">
    <text evidence="2">The sequence shown here is derived from an EMBL/GenBank/DDBJ whole genome shotgun (WGS) entry which is preliminary data.</text>
</comment>
<keyword evidence="1" id="KW-0611">Plant defense</keyword>
<protein>
    <submittedName>
        <fullName evidence="2">Putative disease resistance protein</fullName>
    </submittedName>
</protein>
<dbReference type="Pfam" id="PF13855">
    <property type="entry name" value="LRR_8"/>
    <property type="match status" value="1"/>
</dbReference>
<sequence length="248" mass="28336">MENALEQLRSCAPTNIRAVDKKVYSCLEWSYTHLKGDDVKSLFLLCGMLGYGDISLDLLLRYGMGLDLFDRIDSLEQARNRLLALVEILKASGLLLDSHEDTHKFDEEIDSSLLFMDADNKFVRMHSVVREVARAIASKDPHPFVVREDVGLEEWSETDESKRCAFISLHCKAVHDLPQELVWPELQFFLLQNNNPPLNIPNTFFEGMKKLKVLDLSHMHFTTLPSSLDSLANLRTLRLMGASWETLL</sequence>
<evidence type="ECO:0000313" key="2">
    <source>
        <dbReference type="EMBL" id="RVX18766.1"/>
    </source>
</evidence>
<name>A0A438KC25_VITVI</name>
<dbReference type="SUPFAM" id="SSF52058">
    <property type="entry name" value="L domain-like"/>
    <property type="match status" value="1"/>
</dbReference>
<dbReference type="InterPro" id="IPR001611">
    <property type="entry name" value="Leu-rich_rpt"/>
</dbReference>
<organism evidence="2 3">
    <name type="scientific">Vitis vinifera</name>
    <name type="common">Grape</name>
    <dbReference type="NCBI Taxonomy" id="29760"/>
    <lineage>
        <taxon>Eukaryota</taxon>
        <taxon>Viridiplantae</taxon>
        <taxon>Streptophyta</taxon>
        <taxon>Embryophyta</taxon>
        <taxon>Tracheophyta</taxon>
        <taxon>Spermatophyta</taxon>
        <taxon>Magnoliopsida</taxon>
        <taxon>eudicotyledons</taxon>
        <taxon>Gunneridae</taxon>
        <taxon>Pentapetalae</taxon>
        <taxon>rosids</taxon>
        <taxon>Vitales</taxon>
        <taxon>Vitaceae</taxon>
        <taxon>Viteae</taxon>
        <taxon>Vitis</taxon>
    </lineage>
</organism>
<dbReference type="Proteomes" id="UP000288805">
    <property type="component" value="Unassembled WGS sequence"/>
</dbReference>
<proteinExistence type="predicted"/>
<evidence type="ECO:0000313" key="3">
    <source>
        <dbReference type="Proteomes" id="UP000288805"/>
    </source>
</evidence>
<reference evidence="2 3" key="1">
    <citation type="journal article" date="2018" name="PLoS Genet.">
        <title>Population sequencing reveals clonal diversity and ancestral inbreeding in the grapevine cultivar Chardonnay.</title>
        <authorList>
            <person name="Roach M.J."/>
            <person name="Johnson D.L."/>
            <person name="Bohlmann J."/>
            <person name="van Vuuren H.J."/>
            <person name="Jones S.J."/>
            <person name="Pretorius I.S."/>
            <person name="Schmidt S.A."/>
            <person name="Borneman A.R."/>
        </authorList>
    </citation>
    <scope>NUCLEOTIDE SEQUENCE [LARGE SCALE GENOMIC DNA]</scope>
    <source>
        <strain evidence="3">cv. Chardonnay</strain>
        <tissue evidence="2">Leaf</tissue>
    </source>
</reference>
<gene>
    <name evidence="2" type="primary">VvCHDp000220_1</name>
    <name evidence="2" type="ORF">CK203_006827</name>
</gene>
<dbReference type="AlphaFoldDB" id="A0A438KC25"/>
<dbReference type="InterPro" id="IPR050905">
    <property type="entry name" value="Plant_NBS-LRR"/>
</dbReference>
<dbReference type="PANTHER" id="PTHR33463">
    <property type="entry name" value="NB-ARC DOMAIN-CONTAINING PROTEIN-RELATED"/>
    <property type="match status" value="1"/>
</dbReference>